<evidence type="ECO:0000256" key="1">
    <source>
        <dbReference type="ARBA" id="ARBA00004651"/>
    </source>
</evidence>
<keyword evidence="15" id="KW-1185">Reference proteome</keyword>
<dbReference type="Pfam" id="PF00999">
    <property type="entry name" value="Na_H_Exchanger"/>
    <property type="match status" value="1"/>
</dbReference>
<dbReference type="GO" id="GO:0015386">
    <property type="term" value="F:potassium:proton antiporter activity"/>
    <property type="evidence" value="ECO:0007669"/>
    <property type="project" value="TreeGrafter"/>
</dbReference>
<evidence type="ECO:0000256" key="6">
    <source>
        <dbReference type="ARBA" id="ARBA00022692"/>
    </source>
</evidence>
<comment type="subcellular location">
    <subcellularLocation>
        <location evidence="1">Cell membrane</location>
        <topology evidence="1">Multi-pass membrane protein</topology>
    </subcellularLocation>
</comment>
<evidence type="ECO:0000256" key="8">
    <source>
        <dbReference type="ARBA" id="ARBA00023053"/>
    </source>
</evidence>
<feature type="domain" description="Cation/H+ exchanger transmembrane" evidence="13">
    <location>
        <begin position="13"/>
        <end position="407"/>
    </location>
</feature>
<evidence type="ECO:0000256" key="2">
    <source>
        <dbReference type="ARBA" id="ARBA00007367"/>
    </source>
</evidence>
<keyword evidence="11" id="KW-0739">Sodium transport</keyword>
<dbReference type="RefSeq" id="WP_169551684.1">
    <property type="nucleotide sequence ID" value="NZ_CP051677.1"/>
</dbReference>
<keyword evidence="6 12" id="KW-0812">Transmembrane</keyword>
<keyword evidence="3" id="KW-0813">Transport</keyword>
<evidence type="ECO:0000256" key="9">
    <source>
        <dbReference type="ARBA" id="ARBA00023065"/>
    </source>
</evidence>
<feature type="transmembrane region" description="Helical" evidence="12">
    <location>
        <begin position="6"/>
        <end position="22"/>
    </location>
</feature>
<keyword evidence="4" id="KW-0050">Antiport</keyword>
<gene>
    <name evidence="14" type="ORF">HH216_15795</name>
</gene>
<dbReference type="Proteomes" id="UP000501128">
    <property type="component" value="Chromosome"/>
</dbReference>
<feature type="transmembrane region" description="Helical" evidence="12">
    <location>
        <begin position="288"/>
        <end position="310"/>
    </location>
</feature>
<evidence type="ECO:0000256" key="4">
    <source>
        <dbReference type="ARBA" id="ARBA00022449"/>
    </source>
</evidence>
<evidence type="ECO:0000313" key="14">
    <source>
        <dbReference type="EMBL" id="QJD79722.1"/>
    </source>
</evidence>
<organism evidence="14 15">
    <name type="scientific">Spirosoma rhododendri</name>
    <dbReference type="NCBI Taxonomy" id="2728024"/>
    <lineage>
        <taxon>Bacteria</taxon>
        <taxon>Pseudomonadati</taxon>
        <taxon>Bacteroidota</taxon>
        <taxon>Cytophagia</taxon>
        <taxon>Cytophagales</taxon>
        <taxon>Cytophagaceae</taxon>
        <taxon>Spirosoma</taxon>
    </lineage>
</organism>
<reference evidence="14 15" key="1">
    <citation type="submission" date="2020-04" db="EMBL/GenBank/DDBJ databases">
        <title>Genome sequencing of novel species.</title>
        <authorList>
            <person name="Heo J."/>
            <person name="Kim S.-J."/>
            <person name="Kim J.-S."/>
            <person name="Hong S.-B."/>
            <person name="Kwon S.-W."/>
        </authorList>
    </citation>
    <scope>NUCLEOTIDE SEQUENCE [LARGE SCALE GENOMIC DNA]</scope>
    <source>
        <strain evidence="14 15">CJU-R4</strain>
    </source>
</reference>
<evidence type="ECO:0000256" key="12">
    <source>
        <dbReference type="SAM" id="Phobius"/>
    </source>
</evidence>
<feature type="transmembrane region" description="Helical" evidence="12">
    <location>
        <begin position="166"/>
        <end position="188"/>
    </location>
</feature>
<evidence type="ECO:0000256" key="11">
    <source>
        <dbReference type="ARBA" id="ARBA00023201"/>
    </source>
</evidence>
<feature type="transmembrane region" description="Helical" evidence="12">
    <location>
        <begin position="67"/>
        <end position="87"/>
    </location>
</feature>
<feature type="transmembrane region" description="Helical" evidence="12">
    <location>
        <begin position="29"/>
        <end position="47"/>
    </location>
</feature>
<evidence type="ECO:0000313" key="15">
    <source>
        <dbReference type="Proteomes" id="UP000501128"/>
    </source>
</evidence>
<dbReference type="PANTHER" id="PTHR10110">
    <property type="entry name" value="SODIUM/HYDROGEN EXCHANGER"/>
    <property type="match status" value="1"/>
</dbReference>
<dbReference type="GO" id="GO:0098719">
    <property type="term" value="P:sodium ion import across plasma membrane"/>
    <property type="evidence" value="ECO:0007669"/>
    <property type="project" value="TreeGrafter"/>
</dbReference>
<feature type="transmembrane region" description="Helical" evidence="12">
    <location>
        <begin position="128"/>
        <end position="154"/>
    </location>
</feature>
<evidence type="ECO:0000256" key="5">
    <source>
        <dbReference type="ARBA" id="ARBA00022475"/>
    </source>
</evidence>
<dbReference type="KEGG" id="srho:HH216_15795"/>
<keyword evidence="8" id="KW-0915">Sodium</keyword>
<feature type="transmembrane region" description="Helical" evidence="12">
    <location>
        <begin position="247"/>
        <end position="268"/>
    </location>
</feature>
<dbReference type="InterPro" id="IPR006153">
    <property type="entry name" value="Cation/H_exchanger_TM"/>
</dbReference>
<dbReference type="PANTHER" id="PTHR10110:SF195">
    <property type="entry name" value="NA(+)_H(+) ANTIPORTER NHAS2"/>
    <property type="match status" value="1"/>
</dbReference>
<feature type="transmembrane region" description="Helical" evidence="12">
    <location>
        <begin position="317"/>
        <end position="336"/>
    </location>
</feature>
<keyword evidence="7 12" id="KW-1133">Transmembrane helix</keyword>
<dbReference type="GO" id="GO:0015385">
    <property type="term" value="F:sodium:proton antiporter activity"/>
    <property type="evidence" value="ECO:0007669"/>
    <property type="project" value="InterPro"/>
</dbReference>
<accession>A0A7L5DQ74</accession>
<dbReference type="Gene3D" id="6.10.140.1330">
    <property type="match status" value="1"/>
</dbReference>
<evidence type="ECO:0000256" key="7">
    <source>
        <dbReference type="ARBA" id="ARBA00022989"/>
    </source>
</evidence>
<dbReference type="AlphaFoldDB" id="A0A7L5DQ74"/>
<keyword evidence="5" id="KW-1003">Cell membrane</keyword>
<evidence type="ECO:0000256" key="3">
    <source>
        <dbReference type="ARBA" id="ARBA00022448"/>
    </source>
</evidence>
<evidence type="ECO:0000256" key="10">
    <source>
        <dbReference type="ARBA" id="ARBA00023136"/>
    </source>
</evidence>
<feature type="transmembrane region" description="Helical" evidence="12">
    <location>
        <begin position="99"/>
        <end position="122"/>
    </location>
</feature>
<dbReference type="GO" id="GO:0005886">
    <property type="term" value="C:plasma membrane"/>
    <property type="evidence" value="ECO:0007669"/>
    <property type="project" value="UniProtKB-SubCell"/>
</dbReference>
<dbReference type="GO" id="GO:0051453">
    <property type="term" value="P:regulation of intracellular pH"/>
    <property type="evidence" value="ECO:0007669"/>
    <property type="project" value="TreeGrafter"/>
</dbReference>
<proteinExistence type="inferred from homology"/>
<feature type="transmembrane region" description="Helical" evidence="12">
    <location>
        <begin position="383"/>
        <end position="402"/>
    </location>
</feature>
<evidence type="ECO:0000259" key="13">
    <source>
        <dbReference type="Pfam" id="PF00999"/>
    </source>
</evidence>
<feature type="transmembrane region" description="Helical" evidence="12">
    <location>
        <begin position="208"/>
        <end position="226"/>
    </location>
</feature>
<dbReference type="InterPro" id="IPR018422">
    <property type="entry name" value="Cation/H_exchanger_CPA1"/>
</dbReference>
<keyword evidence="9" id="KW-0406">Ion transport</keyword>
<keyword evidence="10 12" id="KW-0472">Membrane</keyword>
<protein>
    <submittedName>
        <fullName evidence="14">Sodium:proton antiporter</fullName>
    </submittedName>
</protein>
<dbReference type="EMBL" id="CP051677">
    <property type="protein sequence ID" value="QJD79722.1"/>
    <property type="molecule type" value="Genomic_DNA"/>
</dbReference>
<comment type="similarity">
    <text evidence="2">Belongs to the monovalent cation:proton antiporter 1 (CPA1) transporter (TC 2.A.36) family.</text>
</comment>
<name>A0A7L5DQ74_9BACT</name>
<sequence>MAFFDLFTILLVIAAAFAYLNTRLLKLPGAIGVMAVSLAFSALLLVFNSLIPDAFATIREAIAGIDFYKLLFNVMLSLLLFAGAFHTDASKLRVERRSVMLFAFVGVLISTGLVGTALYYAADGLGYELPYTLCLLFGALISPTDPVAVLGILARFDLPEQIKTNIVGESLFNDGVGVVIFATLYQLVESGSTHLDPGKTLLFFLEEAGGGVLLGLAIGYGMYWLLRSVNEYQTEVLITVAGVMGGYLMARHLHVSGPLAMVVAGLLVGDQAREDALSHTTEEYLDKFWELIDSILNALLFVLIGLELLVIPFERAYLMLSLLAVLITLLARYLSILIPVSLARRWIDLGPEAPVMLTWGGLRGGLSIAMALSIDNTIPHKDIIVTITYAVVLFSVLGQGLTMERLIRRLYP</sequence>